<evidence type="ECO:0000313" key="4">
    <source>
        <dbReference type="Proteomes" id="UP001652620"/>
    </source>
</evidence>
<organism evidence="4 5">
    <name type="scientific">Bactrocera dorsalis</name>
    <name type="common">Oriental fruit fly</name>
    <name type="synonym">Dacus dorsalis</name>
    <dbReference type="NCBI Taxonomy" id="27457"/>
    <lineage>
        <taxon>Eukaryota</taxon>
        <taxon>Metazoa</taxon>
        <taxon>Ecdysozoa</taxon>
        <taxon>Arthropoda</taxon>
        <taxon>Hexapoda</taxon>
        <taxon>Insecta</taxon>
        <taxon>Pterygota</taxon>
        <taxon>Neoptera</taxon>
        <taxon>Endopterygota</taxon>
        <taxon>Diptera</taxon>
        <taxon>Brachycera</taxon>
        <taxon>Muscomorpha</taxon>
        <taxon>Tephritoidea</taxon>
        <taxon>Tephritidae</taxon>
        <taxon>Bactrocera</taxon>
        <taxon>Bactrocera</taxon>
    </lineage>
</organism>
<protein>
    <submittedName>
        <fullName evidence="5">Uncharacterized protein LOC125780185</fullName>
    </submittedName>
</protein>
<evidence type="ECO:0000256" key="1">
    <source>
        <dbReference type="PROSITE-ProRule" id="PRU00047"/>
    </source>
</evidence>
<keyword evidence="1" id="KW-0862">Zinc</keyword>
<sequence length="489" mass="54394">MSAKPKAAHTITGTKEDHSPFTRSNKTPRSPDRQCAQMLKVATPTPQEVTPTNTVSHDVTELNSVTMPTKKASVADLPIQGTTSSENAISVSEGESTLIELGILIEELIALTHGQKQRHVKQHMRNIIDKISQLQKQAVAEVTESATHPIAQVKRGRSTLTEEPMGEEQTLQQNKRSCINSPKTRARTCLISQFKQSKLSSQMFEATAKPPTRILSTQLAKGPDNKATTNNPMEEQWNVVAKKANQKAAKLPKTKPQAILISKSGDLSYAEILRKIKSDSALSGFGNNVTKIRKTQNGEMLLQLSGTAIPTDSQENMKKCLGDQAHIKLLTQETLLECKDIDEVTSKEEVLYALRRELGNTELPISTIKNLRKSYGDTQTALIKLPVEAARQLLLTRRLKVGWVNCRIREYRQPQRCFKCLDYGHTAKTCTNEDRSRLCRRCGEGEHQAKDCNNKPKCFLCLKAGSKEIDHFTGSVRCPVYKKAAQQIT</sequence>
<dbReference type="Gene3D" id="4.10.60.10">
    <property type="entry name" value="Zinc finger, CCHC-type"/>
    <property type="match status" value="1"/>
</dbReference>
<dbReference type="SUPFAM" id="SSF57756">
    <property type="entry name" value="Retrovirus zinc finger-like domains"/>
    <property type="match status" value="1"/>
</dbReference>
<keyword evidence="1" id="KW-0479">Metal-binding</keyword>
<name>A0ABM3K8W5_BACDO</name>
<dbReference type="GeneID" id="125780185"/>
<accession>A0ABM3K8W5</accession>
<dbReference type="Proteomes" id="UP001652620">
    <property type="component" value="Unplaced"/>
</dbReference>
<dbReference type="PROSITE" id="PS50158">
    <property type="entry name" value="ZF_CCHC"/>
    <property type="match status" value="2"/>
</dbReference>
<keyword evidence="1" id="KW-0863">Zinc-finger</keyword>
<dbReference type="SMART" id="SM00343">
    <property type="entry name" value="ZnF_C2HC"/>
    <property type="match status" value="2"/>
</dbReference>
<reference evidence="5" key="1">
    <citation type="submission" date="2025-08" db="UniProtKB">
        <authorList>
            <consortium name="RefSeq"/>
        </authorList>
    </citation>
    <scope>IDENTIFICATION</scope>
    <source>
        <tissue evidence="5">Adult</tissue>
    </source>
</reference>
<evidence type="ECO:0000313" key="5">
    <source>
        <dbReference type="RefSeq" id="XP_049317914.1"/>
    </source>
</evidence>
<dbReference type="RefSeq" id="XP_049317914.1">
    <property type="nucleotide sequence ID" value="XM_049461957.1"/>
</dbReference>
<feature type="region of interest" description="Disordered" evidence="2">
    <location>
        <begin position="1"/>
        <end position="33"/>
    </location>
</feature>
<evidence type="ECO:0000259" key="3">
    <source>
        <dbReference type="PROSITE" id="PS50158"/>
    </source>
</evidence>
<dbReference type="InterPro" id="IPR001878">
    <property type="entry name" value="Znf_CCHC"/>
</dbReference>
<feature type="domain" description="CCHC-type" evidence="3">
    <location>
        <begin position="416"/>
        <end position="432"/>
    </location>
</feature>
<feature type="domain" description="CCHC-type" evidence="3">
    <location>
        <begin position="439"/>
        <end position="452"/>
    </location>
</feature>
<evidence type="ECO:0000256" key="2">
    <source>
        <dbReference type="SAM" id="MobiDB-lite"/>
    </source>
</evidence>
<keyword evidence="4" id="KW-1185">Reference proteome</keyword>
<dbReference type="InterPro" id="IPR036875">
    <property type="entry name" value="Znf_CCHC_sf"/>
</dbReference>
<gene>
    <name evidence="5" type="primary">LOC125780185</name>
</gene>
<proteinExistence type="predicted"/>